<dbReference type="AlphaFoldDB" id="A0A565CN99"/>
<proteinExistence type="predicted"/>
<reference evidence="1" key="1">
    <citation type="submission" date="2019-07" db="EMBL/GenBank/DDBJ databases">
        <authorList>
            <person name="Dittberner H."/>
        </authorList>
    </citation>
    <scope>NUCLEOTIDE SEQUENCE [LARGE SCALE GENOMIC DNA]</scope>
</reference>
<evidence type="ECO:0000313" key="2">
    <source>
        <dbReference type="Proteomes" id="UP000489600"/>
    </source>
</evidence>
<comment type="caution">
    <text evidence="1">The sequence shown here is derived from an EMBL/GenBank/DDBJ whole genome shotgun (WGS) entry which is preliminary data.</text>
</comment>
<dbReference type="OrthoDB" id="993217at2759"/>
<protein>
    <submittedName>
        <fullName evidence="1">Uncharacterized protein</fullName>
    </submittedName>
</protein>
<evidence type="ECO:0000313" key="1">
    <source>
        <dbReference type="EMBL" id="VVB15021.1"/>
    </source>
</evidence>
<keyword evidence="2" id="KW-1185">Reference proteome</keyword>
<organism evidence="1 2">
    <name type="scientific">Arabis nemorensis</name>
    <dbReference type="NCBI Taxonomy" id="586526"/>
    <lineage>
        <taxon>Eukaryota</taxon>
        <taxon>Viridiplantae</taxon>
        <taxon>Streptophyta</taxon>
        <taxon>Embryophyta</taxon>
        <taxon>Tracheophyta</taxon>
        <taxon>Spermatophyta</taxon>
        <taxon>Magnoliopsida</taxon>
        <taxon>eudicotyledons</taxon>
        <taxon>Gunneridae</taxon>
        <taxon>Pentapetalae</taxon>
        <taxon>rosids</taxon>
        <taxon>malvids</taxon>
        <taxon>Brassicales</taxon>
        <taxon>Brassicaceae</taxon>
        <taxon>Arabideae</taxon>
        <taxon>Arabis</taxon>
    </lineage>
</organism>
<dbReference type="EMBL" id="CABITT030000008">
    <property type="protein sequence ID" value="VVB15021.1"/>
    <property type="molecule type" value="Genomic_DNA"/>
</dbReference>
<gene>
    <name evidence="1" type="ORF">ANE_LOCUS25465</name>
</gene>
<dbReference type="Proteomes" id="UP000489600">
    <property type="component" value="Unassembled WGS sequence"/>
</dbReference>
<accession>A0A565CN99</accession>
<name>A0A565CN99_9BRAS</name>
<dbReference type="AntiFam" id="ANF00039">
    <property type="entry name" value="Antisense to SRP RNA"/>
</dbReference>
<sequence>MYERYWKANGYKNLDIVSKETGQVIGKKRPLSFYVKGEKKPKASGLLSPRRWLLAKPSSLGLGRPWLVILPPSRAGGGRCSVKPASRSLLRSRRQATRAFAQATCLNSQLGMGEPEYSPTRTRPNEINPTFHHFDVSTWITSPRY</sequence>